<dbReference type="Gene3D" id="1.25.40.10">
    <property type="entry name" value="Tetratricopeptide repeat domain"/>
    <property type="match status" value="1"/>
</dbReference>
<reference evidence="1 2" key="1">
    <citation type="submission" date="2024-03" db="EMBL/GenBank/DDBJ databases">
        <title>Aquirufa genome sequencing.</title>
        <authorList>
            <person name="Pitt A."/>
            <person name="Hahn M.W."/>
        </authorList>
    </citation>
    <scope>NUCLEOTIDE SEQUENCE [LARGE SCALE GENOMIC DNA]</scope>
    <source>
        <strain evidence="1 2">PLAD-142S6K</strain>
    </source>
</reference>
<gene>
    <name evidence="1" type="ORF">SKC38_05975</name>
</gene>
<dbReference type="EMBL" id="JBBKYA010000003">
    <property type="protein sequence ID" value="MFD3275770.1"/>
    <property type="molecule type" value="Genomic_DNA"/>
</dbReference>
<keyword evidence="2" id="KW-1185">Reference proteome</keyword>
<comment type="caution">
    <text evidence="1">The sequence shown here is derived from an EMBL/GenBank/DDBJ whole genome shotgun (WGS) entry which is preliminary data.</text>
</comment>
<dbReference type="SUPFAM" id="SSF48452">
    <property type="entry name" value="TPR-like"/>
    <property type="match status" value="1"/>
</dbReference>
<evidence type="ECO:0000313" key="1">
    <source>
        <dbReference type="EMBL" id="MFD3275770.1"/>
    </source>
</evidence>
<dbReference type="RefSeq" id="WP_377975996.1">
    <property type="nucleotide sequence ID" value="NZ_JBBKYA010000003.1"/>
</dbReference>
<dbReference type="Proteomes" id="UP001598114">
    <property type="component" value="Unassembled WGS sequence"/>
</dbReference>
<sequence length="102" mass="11974">MNRSEFILNEIKEDPQNPLNYYFLAVEERSIGNTESCILILEDLIKNHPDYHPSYYTLAELFYKLDRIDEGTHVAELGIKKAKDLQLLKVLHELEQLILIND</sequence>
<evidence type="ECO:0008006" key="3">
    <source>
        <dbReference type="Google" id="ProtNLM"/>
    </source>
</evidence>
<organism evidence="1 2">
    <name type="scientific">Aquirufa echingensis</name>
    <dbReference type="NCBI Taxonomy" id="3096516"/>
    <lineage>
        <taxon>Bacteria</taxon>
        <taxon>Pseudomonadati</taxon>
        <taxon>Bacteroidota</taxon>
        <taxon>Cytophagia</taxon>
        <taxon>Cytophagales</taxon>
        <taxon>Flectobacillaceae</taxon>
        <taxon>Aquirufa</taxon>
    </lineage>
</organism>
<name>A0ABW6D163_9BACT</name>
<dbReference type="InterPro" id="IPR011990">
    <property type="entry name" value="TPR-like_helical_dom_sf"/>
</dbReference>
<proteinExistence type="predicted"/>
<accession>A0ABW6D163</accession>
<protein>
    <recommendedName>
        <fullName evidence="3">Tetratricopeptide repeat protein</fullName>
    </recommendedName>
</protein>
<evidence type="ECO:0000313" key="2">
    <source>
        <dbReference type="Proteomes" id="UP001598114"/>
    </source>
</evidence>